<dbReference type="GO" id="GO:0030313">
    <property type="term" value="C:cell envelope"/>
    <property type="evidence" value="ECO:0007669"/>
    <property type="project" value="UniProtKB-SubCell"/>
</dbReference>
<sequence length="266" mass="28281">MNLQRGQAWRTVSSMWPENCATAPPPGREPAFFIKASRIPVVSPSPARPEWRESFSCELKKKDALTSVASFDDPPVRLVTVLLALGLAGCGSDADELADQVPEVNEQGYISGAGVITQLPIGERGEPIELAGEYTDGTAFDLADWRGAPVVLNLWYAACPPCRKEAPALQANYERYQADGVKFLGINVRDEALAADAFARTFDLTFPSMLDQDGLGVAALGAVLPPQAVPSTVVLDAQGRAAARVMGAVDESTLKALIGDVLDEPA</sequence>
<keyword evidence="5" id="KW-0676">Redox-active center</keyword>
<dbReference type="GO" id="GO:0016209">
    <property type="term" value="F:antioxidant activity"/>
    <property type="evidence" value="ECO:0007669"/>
    <property type="project" value="InterPro"/>
</dbReference>
<dbReference type="PROSITE" id="PS51352">
    <property type="entry name" value="THIOREDOXIN_2"/>
    <property type="match status" value="1"/>
</dbReference>
<comment type="subcellular location">
    <subcellularLocation>
        <location evidence="1">Cell envelope</location>
    </subcellularLocation>
</comment>
<gene>
    <name evidence="7" type="ORF">BANT918_02406</name>
</gene>
<evidence type="ECO:0000313" key="8">
    <source>
        <dbReference type="Proteomes" id="UP000234433"/>
    </source>
</evidence>
<dbReference type="EMBL" id="FXZD01000008">
    <property type="protein sequence ID" value="SMX99211.1"/>
    <property type="molecule type" value="Genomic_DNA"/>
</dbReference>
<dbReference type="AlphaFoldDB" id="A0A2H1KHH8"/>
<feature type="domain" description="Thioredoxin" evidence="6">
    <location>
        <begin position="119"/>
        <end position="263"/>
    </location>
</feature>
<dbReference type="CDD" id="cd02966">
    <property type="entry name" value="TlpA_like_family"/>
    <property type="match status" value="1"/>
</dbReference>
<dbReference type="InterPro" id="IPR036249">
    <property type="entry name" value="Thioredoxin-like_sf"/>
</dbReference>
<dbReference type="Proteomes" id="UP000234433">
    <property type="component" value="Unassembled WGS sequence"/>
</dbReference>
<evidence type="ECO:0000259" key="6">
    <source>
        <dbReference type="PROSITE" id="PS51352"/>
    </source>
</evidence>
<dbReference type="InterPro" id="IPR013766">
    <property type="entry name" value="Thioredoxin_domain"/>
</dbReference>
<dbReference type="InterPro" id="IPR050553">
    <property type="entry name" value="Thioredoxin_ResA/DsbE_sf"/>
</dbReference>
<dbReference type="Pfam" id="PF00578">
    <property type="entry name" value="AhpC-TSA"/>
    <property type="match status" value="1"/>
</dbReference>
<evidence type="ECO:0000256" key="3">
    <source>
        <dbReference type="ARBA" id="ARBA00022968"/>
    </source>
</evidence>
<dbReference type="InterPro" id="IPR000866">
    <property type="entry name" value="AhpC/TSA"/>
</dbReference>
<accession>A0A2H1KHH8</accession>
<dbReference type="PANTHER" id="PTHR42852:SF6">
    <property type="entry name" value="THIOL:DISULFIDE INTERCHANGE PROTEIN DSBE"/>
    <property type="match status" value="1"/>
</dbReference>
<dbReference type="PANTHER" id="PTHR42852">
    <property type="entry name" value="THIOL:DISULFIDE INTERCHANGE PROTEIN DSBE"/>
    <property type="match status" value="1"/>
</dbReference>
<dbReference type="GO" id="GO:0016491">
    <property type="term" value="F:oxidoreductase activity"/>
    <property type="evidence" value="ECO:0007669"/>
    <property type="project" value="InterPro"/>
</dbReference>
<proteinExistence type="predicted"/>
<dbReference type="GO" id="GO:0017004">
    <property type="term" value="P:cytochrome complex assembly"/>
    <property type="evidence" value="ECO:0007669"/>
    <property type="project" value="UniProtKB-KW"/>
</dbReference>
<evidence type="ECO:0000256" key="4">
    <source>
        <dbReference type="ARBA" id="ARBA00023157"/>
    </source>
</evidence>
<keyword evidence="3" id="KW-0812">Transmembrane</keyword>
<dbReference type="SUPFAM" id="SSF52833">
    <property type="entry name" value="Thioredoxin-like"/>
    <property type="match status" value="1"/>
</dbReference>
<keyword evidence="4" id="KW-1015">Disulfide bond</keyword>
<evidence type="ECO:0000256" key="5">
    <source>
        <dbReference type="ARBA" id="ARBA00023284"/>
    </source>
</evidence>
<keyword evidence="3" id="KW-0735">Signal-anchor</keyword>
<organism evidence="7 8">
    <name type="scientific">Brevibacterium antiquum CNRZ 918</name>
    <dbReference type="NCBI Taxonomy" id="1255637"/>
    <lineage>
        <taxon>Bacteria</taxon>
        <taxon>Bacillati</taxon>
        <taxon>Actinomycetota</taxon>
        <taxon>Actinomycetes</taxon>
        <taxon>Micrococcales</taxon>
        <taxon>Brevibacteriaceae</taxon>
        <taxon>Brevibacterium</taxon>
    </lineage>
</organism>
<evidence type="ECO:0000256" key="2">
    <source>
        <dbReference type="ARBA" id="ARBA00022748"/>
    </source>
</evidence>
<keyword evidence="2" id="KW-0201">Cytochrome c-type biogenesis</keyword>
<dbReference type="Gene3D" id="3.40.30.10">
    <property type="entry name" value="Glutaredoxin"/>
    <property type="match status" value="1"/>
</dbReference>
<reference evidence="7 8" key="1">
    <citation type="submission" date="2017-03" db="EMBL/GenBank/DDBJ databases">
        <authorList>
            <person name="Afonso C.L."/>
            <person name="Miller P.J."/>
            <person name="Scott M.A."/>
            <person name="Spackman E."/>
            <person name="Goraichik I."/>
            <person name="Dimitrov K.M."/>
            <person name="Suarez D.L."/>
            <person name="Swayne D.E."/>
        </authorList>
    </citation>
    <scope>NUCLEOTIDE SEQUENCE [LARGE SCALE GENOMIC DNA]</scope>
    <source>
        <strain evidence="7 8">CNRZ 918</strain>
    </source>
</reference>
<evidence type="ECO:0000313" key="7">
    <source>
        <dbReference type="EMBL" id="SMX99211.1"/>
    </source>
</evidence>
<evidence type="ECO:0000256" key="1">
    <source>
        <dbReference type="ARBA" id="ARBA00004196"/>
    </source>
</evidence>
<name>A0A2H1KHH8_9MICO</name>
<protein>
    <submittedName>
        <fullName evidence="7">Peroxiredoxin</fullName>
    </submittedName>
</protein>